<feature type="non-terminal residue" evidence="1">
    <location>
        <position position="1"/>
    </location>
</feature>
<gene>
    <name evidence="1" type="ORF">TSPGSL018_20944</name>
</gene>
<sequence length="65" mass="7139">SGNQPPDNGSSVLKPLHRAHHGCCFCTDTPALLNTHSHWHGSFPTAVLETALRYSPLRRECGYPV</sequence>
<evidence type="ECO:0000313" key="1">
    <source>
        <dbReference type="EMBL" id="JAC76167.1"/>
    </source>
</evidence>
<accession>A0A061RTK3</accession>
<dbReference type="AlphaFoldDB" id="A0A061RTK3"/>
<organism evidence="1">
    <name type="scientific">Tetraselmis sp. GSL018</name>
    <dbReference type="NCBI Taxonomy" id="582737"/>
    <lineage>
        <taxon>Eukaryota</taxon>
        <taxon>Viridiplantae</taxon>
        <taxon>Chlorophyta</taxon>
        <taxon>core chlorophytes</taxon>
        <taxon>Chlorodendrophyceae</taxon>
        <taxon>Chlorodendrales</taxon>
        <taxon>Chlorodendraceae</taxon>
        <taxon>Tetraselmis</taxon>
    </lineage>
</organism>
<protein>
    <submittedName>
        <fullName evidence="1">Uncharacterized protein</fullName>
    </submittedName>
</protein>
<name>A0A061RTK3_9CHLO</name>
<reference evidence="1" key="1">
    <citation type="submission" date="2014-05" db="EMBL/GenBank/DDBJ databases">
        <title>The transcriptome of the halophilic microalga Tetraselmis sp. GSL018 isolated from the Great Salt Lake, Utah.</title>
        <authorList>
            <person name="Jinkerson R.E."/>
            <person name="D'Adamo S."/>
            <person name="Posewitz M.C."/>
        </authorList>
    </citation>
    <scope>NUCLEOTIDE SEQUENCE</scope>
    <source>
        <strain evidence="1">GSL018</strain>
    </source>
</reference>
<proteinExistence type="predicted"/>
<dbReference type="EMBL" id="GBEZ01009418">
    <property type="protein sequence ID" value="JAC76167.1"/>
    <property type="molecule type" value="Transcribed_RNA"/>
</dbReference>